<evidence type="ECO:0000256" key="3">
    <source>
        <dbReference type="ARBA" id="ARBA00023180"/>
    </source>
</evidence>
<keyword evidence="2" id="KW-0732">Signal</keyword>
<keyword evidence="3" id="KW-0325">Glycoprotein</keyword>
<comment type="similarity">
    <text evidence="1">Belongs to the COBRA family.</text>
</comment>
<organism evidence="4 5">
    <name type="scientific">Trifolium subterraneum</name>
    <name type="common">Subterranean clover</name>
    <dbReference type="NCBI Taxonomy" id="3900"/>
    <lineage>
        <taxon>Eukaryota</taxon>
        <taxon>Viridiplantae</taxon>
        <taxon>Streptophyta</taxon>
        <taxon>Embryophyta</taxon>
        <taxon>Tracheophyta</taxon>
        <taxon>Spermatophyta</taxon>
        <taxon>Magnoliopsida</taxon>
        <taxon>eudicotyledons</taxon>
        <taxon>Gunneridae</taxon>
        <taxon>Pentapetalae</taxon>
        <taxon>rosids</taxon>
        <taxon>fabids</taxon>
        <taxon>Fabales</taxon>
        <taxon>Fabaceae</taxon>
        <taxon>Papilionoideae</taxon>
        <taxon>50 kb inversion clade</taxon>
        <taxon>NPAAA clade</taxon>
        <taxon>Hologalegina</taxon>
        <taxon>IRL clade</taxon>
        <taxon>Trifolieae</taxon>
        <taxon>Trifolium</taxon>
    </lineage>
</organism>
<evidence type="ECO:0000256" key="1">
    <source>
        <dbReference type="ARBA" id="ARBA00005507"/>
    </source>
</evidence>
<accession>A0A2Z6P6L1</accession>
<dbReference type="InterPro" id="IPR006918">
    <property type="entry name" value="COBRA_pln"/>
</dbReference>
<evidence type="ECO:0000313" key="5">
    <source>
        <dbReference type="Proteomes" id="UP000242715"/>
    </source>
</evidence>
<evidence type="ECO:0000313" key="4">
    <source>
        <dbReference type="EMBL" id="GAU51386.1"/>
    </source>
</evidence>
<name>A0A2Z6P6L1_TRISU</name>
<reference evidence="5" key="1">
    <citation type="journal article" date="2017" name="Front. Plant Sci.">
        <title>Climate Clever Clovers: New Paradigm to Reduce the Environmental Footprint of Ruminants by Breeding Low Methanogenic Forages Utilizing Haplotype Variation.</title>
        <authorList>
            <person name="Kaur P."/>
            <person name="Appels R."/>
            <person name="Bayer P.E."/>
            <person name="Keeble-Gagnere G."/>
            <person name="Wang J."/>
            <person name="Hirakawa H."/>
            <person name="Shirasawa K."/>
            <person name="Vercoe P."/>
            <person name="Stefanova K."/>
            <person name="Durmic Z."/>
            <person name="Nichols P."/>
            <person name="Revell C."/>
            <person name="Isobe S.N."/>
            <person name="Edwards D."/>
            <person name="Erskine W."/>
        </authorList>
    </citation>
    <scope>NUCLEOTIDE SEQUENCE [LARGE SCALE GENOMIC DNA]</scope>
    <source>
        <strain evidence="5">cv. Daliak</strain>
    </source>
</reference>
<dbReference type="Pfam" id="PF04833">
    <property type="entry name" value="COBRA"/>
    <property type="match status" value="1"/>
</dbReference>
<proteinExistence type="inferred from homology"/>
<evidence type="ECO:0000256" key="2">
    <source>
        <dbReference type="ARBA" id="ARBA00022729"/>
    </source>
</evidence>
<gene>
    <name evidence="4" type="ORF">TSUD_299510</name>
</gene>
<sequence length="70" mass="7500">MFELIVGRAGTSTKTIQLPRNFTLKALGAGYTCKPAKCVEPSKLESLARTMFPAQHVPAAVKLNLEAVPS</sequence>
<dbReference type="EMBL" id="DF975106">
    <property type="protein sequence ID" value="GAU51386.1"/>
    <property type="molecule type" value="Genomic_DNA"/>
</dbReference>
<protein>
    <submittedName>
        <fullName evidence="4">Uncharacterized protein</fullName>
    </submittedName>
</protein>
<dbReference type="GO" id="GO:0010215">
    <property type="term" value="P:cellulose microfibril organization"/>
    <property type="evidence" value="ECO:0007669"/>
    <property type="project" value="InterPro"/>
</dbReference>
<keyword evidence="5" id="KW-1185">Reference proteome</keyword>
<dbReference type="Proteomes" id="UP000242715">
    <property type="component" value="Unassembled WGS sequence"/>
</dbReference>
<dbReference type="GO" id="GO:0016020">
    <property type="term" value="C:membrane"/>
    <property type="evidence" value="ECO:0007669"/>
    <property type="project" value="InterPro"/>
</dbReference>
<dbReference type="AlphaFoldDB" id="A0A2Z6P6L1"/>